<dbReference type="GO" id="GO:0003700">
    <property type="term" value="F:DNA-binding transcription factor activity"/>
    <property type="evidence" value="ECO:0007669"/>
    <property type="project" value="InterPro"/>
</dbReference>
<dbReference type="SUPFAM" id="SSF46785">
    <property type="entry name" value="Winged helix' DNA-binding domain"/>
    <property type="match status" value="1"/>
</dbReference>
<evidence type="ECO:0000313" key="6">
    <source>
        <dbReference type="Proteomes" id="UP000271624"/>
    </source>
</evidence>
<dbReference type="Proteomes" id="UP000271624">
    <property type="component" value="Unassembled WGS sequence"/>
</dbReference>
<dbReference type="GO" id="GO:0003677">
    <property type="term" value="F:DNA binding"/>
    <property type="evidence" value="ECO:0007669"/>
    <property type="project" value="UniProtKB-KW"/>
</dbReference>
<keyword evidence="2" id="KW-0238">DNA-binding</keyword>
<accession>A0A3S1IKB0</accession>
<dbReference type="InterPro" id="IPR036390">
    <property type="entry name" value="WH_DNA-bd_sf"/>
</dbReference>
<evidence type="ECO:0000256" key="1">
    <source>
        <dbReference type="ARBA" id="ARBA00023015"/>
    </source>
</evidence>
<dbReference type="PANTHER" id="PTHR42756">
    <property type="entry name" value="TRANSCRIPTIONAL REGULATOR, MARR"/>
    <property type="match status" value="1"/>
</dbReference>
<dbReference type="PANTHER" id="PTHR42756:SF1">
    <property type="entry name" value="TRANSCRIPTIONAL REPRESSOR OF EMRAB OPERON"/>
    <property type="match status" value="1"/>
</dbReference>
<dbReference type="PROSITE" id="PS50995">
    <property type="entry name" value="HTH_MARR_2"/>
    <property type="match status" value="1"/>
</dbReference>
<keyword evidence="3" id="KW-0804">Transcription</keyword>
<reference evidence="5" key="2">
    <citation type="journal article" date="2019" name="Genome Biol. Evol.">
        <title>Day and night: Metabolic profiles and evolutionary relationships of six axenic non-marine cyanobacteria.</title>
        <authorList>
            <person name="Will S.E."/>
            <person name="Henke P."/>
            <person name="Boedeker C."/>
            <person name="Huang S."/>
            <person name="Brinkmann H."/>
            <person name="Rohde M."/>
            <person name="Jarek M."/>
            <person name="Friedl T."/>
            <person name="Seufert S."/>
            <person name="Schumacher M."/>
            <person name="Overmann J."/>
            <person name="Neumann-Schaal M."/>
            <person name="Petersen J."/>
        </authorList>
    </citation>
    <scope>NUCLEOTIDE SEQUENCE [LARGE SCALE GENOMIC DNA]</scope>
    <source>
        <strain evidence="5">PCC 7102</strain>
    </source>
</reference>
<comment type="caution">
    <text evidence="5">The sequence shown here is derived from an EMBL/GenBank/DDBJ whole genome shotgun (WGS) entry which is preliminary data.</text>
</comment>
<sequence length="163" mass="18398">MYCLDIIKPVTTIDGKKSVEVAASETFYPTLSALVSAYHAYRSYSDAHVRQLGLTSSQFDVICTLGNTSGMTFNKLAKKTLTTKGELTGIIDRLEKKGLVRREVPPNDRRSFLAVLTPEGEQIFEEVFPAHTEYLKECFATLEIQELEEIRLAIEKLRSFFPN</sequence>
<evidence type="ECO:0000256" key="3">
    <source>
        <dbReference type="ARBA" id="ARBA00023163"/>
    </source>
</evidence>
<dbReference type="InterPro" id="IPR036388">
    <property type="entry name" value="WH-like_DNA-bd_sf"/>
</dbReference>
<dbReference type="AlphaFoldDB" id="A0A3S1IKB0"/>
<dbReference type="OrthoDB" id="9799747at2"/>
<evidence type="ECO:0000259" key="4">
    <source>
        <dbReference type="PROSITE" id="PS50995"/>
    </source>
</evidence>
<name>A0A3S1IKB0_9CYAN</name>
<gene>
    <name evidence="5" type="ORF">DSM106972_079990</name>
</gene>
<dbReference type="Pfam" id="PF01047">
    <property type="entry name" value="MarR"/>
    <property type="match status" value="1"/>
</dbReference>
<dbReference type="InterPro" id="IPR000835">
    <property type="entry name" value="HTH_MarR-typ"/>
</dbReference>
<dbReference type="PRINTS" id="PR00598">
    <property type="entry name" value="HTHMARR"/>
</dbReference>
<keyword evidence="1" id="KW-0805">Transcription regulation</keyword>
<dbReference type="SMART" id="SM00347">
    <property type="entry name" value="HTH_MARR"/>
    <property type="match status" value="1"/>
</dbReference>
<evidence type="ECO:0000256" key="2">
    <source>
        <dbReference type="ARBA" id="ARBA00023125"/>
    </source>
</evidence>
<feature type="domain" description="HTH marR-type" evidence="4">
    <location>
        <begin position="24"/>
        <end position="159"/>
    </location>
</feature>
<dbReference type="Gene3D" id="1.10.10.10">
    <property type="entry name" value="Winged helix-like DNA-binding domain superfamily/Winged helix DNA-binding domain"/>
    <property type="match status" value="1"/>
</dbReference>
<dbReference type="EMBL" id="RSCL01000028">
    <property type="protein sequence ID" value="RUS98613.1"/>
    <property type="molecule type" value="Genomic_DNA"/>
</dbReference>
<protein>
    <submittedName>
        <fullName evidence="5">MarR family transcriptional regulator</fullName>
    </submittedName>
</protein>
<keyword evidence="6" id="KW-1185">Reference proteome</keyword>
<organism evidence="5 6">
    <name type="scientific">Dulcicalothrix desertica PCC 7102</name>
    <dbReference type="NCBI Taxonomy" id="232991"/>
    <lineage>
        <taxon>Bacteria</taxon>
        <taxon>Bacillati</taxon>
        <taxon>Cyanobacteriota</taxon>
        <taxon>Cyanophyceae</taxon>
        <taxon>Nostocales</taxon>
        <taxon>Calotrichaceae</taxon>
        <taxon>Dulcicalothrix</taxon>
    </lineage>
</organism>
<proteinExistence type="predicted"/>
<reference evidence="5" key="1">
    <citation type="submission" date="2018-12" db="EMBL/GenBank/DDBJ databases">
        <authorList>
            <person name="Will S."/>
            <person name="Neumann-Schaal M."/>
            <person name="Henke P."/>
        </authorList>
    </citation>
    <scope>NUCLEOTIDE SEQUENCE</scope>
    <source>
        <strain evidence="5">PCC 7102</strain>
    </source>
</reference>
<evidence type="ECO:0000313" key="5">
    <source>
        <dbReference type="EMBL" id="RUS98613.1"/>
    </source>
</evidence>